<dbReference type="EMBL" id="JADCNL010000009">
    <property type="protein sequence ID" value="KAG0466659.1"/>
    <property type="molecule type" value="Genomic_DNA"/>
</dbReference>
<dbReference type="PROSITE" id="PS01359">
    <property type="entry name" value="ZF_PHD_1"/>
    <property type="match status" value="1"/>
</dbReference>
<dbReference type="PROSITE" id="PS00518">
    <property type="entry name" value="ZF_RING_1"/>
    <property type="match status" value="1"/>
</dbReference>
<keyword evidence="9" id="KW-1185">Reference proteome</keyword>
<dbReference type="InterPro" id="IPR058746">
    <property type="entry name" value="Znf_RING-type_Topors"/>
</dbReference>
<dbReference type="SMART" id="SM00249">
    <property type="entry name" value="PHD"/>
    <property type="match status" value="1"/>
</dbReference>
<dbReference type="PROSITE" id="PS50016">
    <property type="entry name" value="ZF_PHD_2"/>
    <property type="match status" value="1"/>
</dbReference>
<dbReference type="InterPro" id="IPR011011">
    <property type="entry name" value="Znf_FYVE_PHD"/>
</dbReference>
<dbReference type="InterPro" id="IPR019787">
    <property type="entry name" value="Znf_PHD-finger"/>
</dbReference>
<keyword evidence="2 4" id="KW-0863">Zinc-finger</keyword>
<reference evidence="8 9" key="1">
    <citation type="journal article" date="2020" name="Nat. Food">
        <title>A phased Vanilla planifolia genome enables genetic improvement of flavour and production.</title>
        <authorList>
            <person name="Hasing T."/>
            <person name="Tang H."/>
            <person name="Brym M."/>
            <person name="Khazi F."/>
            <person name="Huang T."/>
            <person name="Chambers A.H."/>
        </authorList>
    </citation>
    <scope>NUCLEOTIDE SEQUENCE [LARGE SCALE GENOMIC DNA]</scope>
    <source>
        <tissue evidence="8">Leaf</tissue>
    </source>
</reference>
<evidence type="ECO:0000256" key="5">
    <source>
        <dbReference type="SAM" id="MobiDB-lite"/>
    </source>
</evidence>
<dbReference type="Gene3D" id="3.30.40.10">
    <property type="entry name" value="Zinc/RING finger domain, C3HC4 (zinc finger)"/>
    <property type="match status" value="2"/>
</dbReference>
<dbReference type="AlphaFoldDB" id="A0A835UKM2"/>
<feature type="compositionally biased region" description="Polar residues" evidence="5">
    <location>
        <begin position="315"/>
        <end position="340"/>
    </location>
</feature>
<dbReference type="Pfam" id="PF13639">
    <property type="entry name" value="zf-RING_2"/>
    <property type="match status" value="1"/>
</dbReference>
<evidence type="ECO:0000313" key="9">
    <source>
        <dbReference type="Proteomes" id="UP000636800"/>
    </source>
</evidence>
<dbReference type="CDD" id="cd16574">
    <property type="entry name" value="RING-HC_Topors"/>
    <property type="match status" value="1"/>
</dbReference>
<dbReference type="SMART" id="SM00184">
    <property type="entry name" value="RING"/>
    <property type="match status" value="1"/>
</dbReference>
<dbReference type="GO" id="GO:0008270">
    <property type="term" value="F:zinc ion binding"/>
    <property type="evidence" value="ECO:0007669"/>
    <property type="project" value="UniProtKB-KW"/>
</dbReference>
<comment type="caution">
    <text evidence="8">The sequence shown here is derived from an EMBL/GenBank/DDBJ whole genome shotgun (WGS) entry which is preliminary data.</text>
</comment>
<evidence type="ECO:0000256" key="3">
    <source>
        <dbReference type="ARBA" id="ARBA00022833"/>
    </source>
</evidence>
<dbReference type="SUPFAM" id="SSF57850">
    <property type="entry name" value="RING/U-box"/>
    <property type="match status" value="1"/>
</dbReference>
<sequence length="560" mass="62671">MEASSDILTLNRESALIPKGKEKMEEEKNGDAAICGICLTEGSLGPRGWIDSCDHYFCFICIMEWAKVESRCPMCKQRFQSIRRSEVPGLFVSERVLEIPVRNQVYHPLGNESTAISDPYAQANCQVCRGYGDEELLLLCDLCDSAFHTYCTGLGHTVPEGDWYCNDCTILREEYSRIERDDDYRDSAFQENHSFDQISKPLVSIFEIVTDESSRIKSSVNHHFHRSSVRGDQTSQQRTSKDLMLHVEKSESSGSPSEITDSNLRARLAKQRARTLLQPCNLQSRIQVLRENWNSLRGGSVAFSSVFYGNDKTSEGSTRTSPLTKQSISSPANEKQVTDPNYSRTMVTNSMSQDVEKAWKMMQKAKKQKLTVDKSSLNSIGLISSAASVTVSKGHVSHSFRDLTSKNRIEAEKMVGCSTSGTSKLPSIKVVQNWHQFPFINHQLLGTKALNPWEHVDRIGLPTSTVVQKTHIKGFTQDGEMAARKSTCRSSSKVRGISDNNAKCEVQSLVKLNLKLLSKGQCLGNERFKVVARASTHSILAACGLEHSKFCFTSFFKRNL</sequence>
<evidence type="ECO:0000259" key="6">
    <source>
        <dbReference type="PROSITE" id="PS50016"/>
    </source>
</evidence>
<feature type="region of interest" description="Disordered" evidence="5">
    <location>
        <begin position="312"/>
        <end position="340"/>
    </location>
</feature>
<feature type="domain" description="RING-type" evidence="7">
    <location>
        <begin position="35"/>
        <end position="76"/>
    </location>
</feature>
<feature type="region of interest" description="Disordered" evidence="5">
    <location>
        <begin position="219"/>
        <end position="240"/>
    </location>
</feature>
<accession>A0A835UKM2</accession>
<feature type="domain" description="PHD-type" evidence="6">
    <location>
        <begin position="122"/>
        <end position="171"/>
    </location>
</feature>
<dbReference type="InterPro" id="IPR001965">
    <property type="entry name" value="Znf_PHD"/>
</dbReference>
<evidence type="ECO:0000256" key="1">
    <source>
        <dbReference type="ARBA" id="ARBA00022723"/>
    </source>
</evidence>
<dbReference type="PROSITE" id="PS50089">
    <property type="entry name" value="ZF_RING_2"/>
    <property type="match status" value="1"/>
</dbReference>
<gene>
    <name evidence="8" type="ORF">HPP92_018239</name>
</gene>
<name>A0A835UKM2_VANPL</name>
<protein>
    <submittedName>
        <fullName evidence="8">Uncharacterized protein</fullName>
    </submittedName>
</protein>
<dbReference type="InterPro" id="IPR019786">
    <property type="entry name" value="Zinc_finger_PHD-type_CS"/>
</dbReference>
<keyword evidence="3" id="KW-0862">Zinc</keyword>
<dbReference type="Proteomes" id="UP000636800">
    <property type="component" value="Unassembled WGS sequence"/>
</dbReference>
<evidence type="ECO:0000259" key="7">
    <source>
        <dbReference type="PROSITE" id="PS50089"/>
    </source>
</evidence>
<evidence type="ECO:0000313" key="8">
    <source>
        <dbReference type="EMBL" id="KAG0466659.1"/>
    </source>
</evidence>
<proteinExistence type="predicted"/>
<dbReference type="InterPro" id="IPR001841">
    <property type="entry name" value="Znf_RING"/>
</dbReference>
<dbReference type="OrthoDB" id="10253744at2759"/>
<organism evidence="8 9">
    <name type="scientific">Vanilla planifolia</name>
    <name type="common">Vanilla</name>
    <dbReference type="NCBI Taxonomy" id="51239"/>
    <lineage>
        <taxon>Eukaryota</taxon>
        <taxon>Viridiplantae</taxon>
        <taxon>Streptophyta</taxon>
        <taxon>Embryophyta</taxon>
        <taxon>Tracheophyta</taxon>
        <taxon>Spermatophyta</taxon>
        <taxon>Magnoliopsida</taxon>
        <taxon>Liliopsida</taxon>
        <taxon>Asparagales</taxon>
        <taxon>Orchidaceae</taxon>
        <taxon>Vanilloideae</taxon>
        <taxon>Vanilleae</taxon>
        <taxon>Vanilla</taxon>
    </lineage>
</organism>
<dbReference type="SUPFAM" id="SSF57903">
    <property type="entry name" value="FYVE/PHD zinc finger"/>
    <property type="match status" value="1"/>
</dbReference>
<dbReference type="PANTHER" id="PTHR47177">
    <property type="entry name" value="F18C1.6 PROTEIN"/>
    <property type="match status" value="1"/>
</dbReference>
<dbReference type="Pfam" id="PF00628">
    <property type="entry name" value="PHD"/>
    <property type="match status" value="1"/>
</dbReference>
<dbReference type="PANTHER" id="PTHR47177:SF4">
    <property type="entry name" value="OS06G0283200 PROTEIN"/>
    <property type="match status" value="1"/>
</dbReference>
<keyword evidence="1" id="KW-0479">Metal-binding</keyword>
<dbReference type="InterPro" id="IPR013083">
    <property type="entry name" value="Znf_RING/FYVE/PHD"/>
</dbReference>
<dbReference type="InterPro" id="IPR017907">
    <property type="entry name" value="Znf_RING_CS"/>
</dbReference>
<evidence type="ECO:0000256" key="4">
    <source>
        <dbReference type="PROSITE-ProRule" id="PRU00175"/>
    </source>
</evidence>
<evidence type="ECO:0000256" key="2">
    <source>
        <dbReference type="ARBA" id="ARBA00022771"/>
    </source>
</evidence>